<keyword evidence="2" id="KW-0472">Membrane</keyword>
<proteinExistence type="predicted"/>
<feature type="transmembrane region" description="Helical" evidence="2">
    <location>
        <begin position="59"/>
        <end position="76"/>
    </location>
</feature>
<evidence type="ECO:0000256" key="2">
    <source>
        <dbReference type="SAM" id="Phobius"/>
    </source>
</evidence>
<dbReference type="OrthoDB" id="3698172at2"/>
<keyword evidence="2" id="KW-1133">Transmembrane helix</keyword>
<evidence type="ECO:0000313" key="3">
    <source>
        <dbReference type="EMBL" id="RPF22398.1"/>
    </source>
</evidence>
<dbReference type="EMBL" id="RKQZ01000001">
    <property type="protein sequence ID" value="RPF22398.1"/>
    <property type="molecule type" value="Genomic_DNA"/>
</dbReference>
<keyword evidence="4" id="KW-1185">Reference proteome</keyword>
<accession>A0A3N4Z949</accession>
<feature type="transmembrane region" description="Helical" evidence="2">
    <location>
        <begin position="83"/>
        <end position="103"/>
    </location>
</feature>
<organism evidence="3 4">
    <name type="scientific">Myceligenerans xiligouense</name>
    <dbReference type="NCBI Taxonomy" id="253184"/>
    <lineage>
        <taxon>Bacteria</taxon>
        <taxon>Bacillati</taxon>
        <taxon>Actinomycetota</taxon>
        <taxon>Actinomycetes</taxon>
        <taxon>Micrococcales</taxon>
        <taxon>Promicromonosporaceae</taxon>
        <taxon>Myceligenerans</taxon>
    </lineage>
</organism>
<gene>
    <name evidence="3" type="ORF">EDD34_3057</name>
</gene>
<reference evidence="3 4" key="1">
    <citation type="submission" date="2018-11" db="EMBL/GenBank/DDBJ databases">
        <title>Sequencing the genomes of 1000 actinobacteria strains.</title>
        <authorList>
            <person name="Klenk H.-P."/>
        </authorList>
    </citation>
    <scope>NUCLEOTIDE SEQUENCE [LARGE SCALE GENOMIC DNA]</scope>
    <source>
        <strain evidence="3 4">DSM 15700</strain>
    </source>
</reference>
<feature type="transmembrane region" description="Helical" evidence="2">
    <location>
        <begin position="109"/>
        <end position="128"/>
    </location>
</feature>
<dbReference type="AlphaFoldDB" id="A0A3N4Z949"/>
<protein>
    <submittedName>
        <fullName evidence="3">DUF3054 family protein</fullName>
    </submittedName>
</protein>
<evidence type="ECO:0000256" key="1">
    <source>
        <dbReference type="SAM" id="MobiDB-lite"/>
    </source>
</evidence>
<dbReference type="Pfam" id="PF11255">
    <property type="entry name" value="DUF3054"/>
    <property type="match status" value="1"/>
</dbReference>
<keyword evidence="2" id="KW-0812">Transmembrane</keyword>
<sequence>MTTAGDGVGSGAARSGGAAGGVGKVPVAPAVVADLVAILVFSIAGMNAHGTLMLELGRVAWPFALAAAVGWAWTRAWRDPSRLWPAGVAVWFTTVALGMILRVAAGGGFALSFFLVTAGFLGVTMLGWRAMVTMIRRGTSRSAAAGSAGSDQREAT</sequence>
<feature type="transmembrane region" description="Helical" evidence="2">
    <location>
        <begin position="27"/>
        <end position="47"/>
    </location>
</feature>
<comment type="caution">
    <text evidence="3">The sequence shown here is derived from an EMBL/GenBank/DDBJ whole genome shotgun (WGS) entry which is preliminary data.</text>
</comment>
<evidence type="ECO:0000313" key="4">
    <source>
        <dbReference type="Proteomes" id="UP000280501"/>
    </source>
</evidence>
<dbReference type="InterPro" id="IPR021414">
    <property type="entry name" value="DUF3054"/>
</dbReference>
<feature type="region of interest" description="Disordered" evidence="1">
    <location>
        <begin position="1"/>
        <end position="21"/>
    </location>
</feature>
<name>A0A3N4Z949_9MICO</name>
<dbReference type="RefSeq" id="WP_123815318.1">
    <property type="nucleotide sequence ID" value="NZ_RKQZ01000001.1"/>
</dbReference>
<feature type="compositionally biased region" description="Gly residues" evidence="1">
    <location>
        <begin position="1"/>
        <end position="10"/>
    </location>
</feature>
<dbReference type="Proteomes" id="UP000280501">
    <property type="component" value="Unassembled WGS sequence"/>
</dbReference>